<gene>
    <name evidence="2" type="ORF">CLV74_104135</name>
</gene>
<keyword evidence="3" id="KW-1185">Reference proteome</keyword>
<evidence type="ECO:0000256" key="1">
    <source>
        <dbReference type="SAM" id="Phobius"/>
    </source>
</evidence>
<name>A0A2T0WWR2_9RHOB</name>
<organism evidence="2 3">
    <name type="scientific">Donghicola tyrosinivorans</name>
    <dbReference type="NCBI Taxonomy" id="1652492"/>
    <lineage>
        <taxon>Bacteria</taxon>
        <taxon>Pseudomonadati</taxon>
        <taxon>Pseudomonadota</taxon>
        <taxon>Alphaproteobacteria</taxon>
        <taxon>Rhodobacterales</taxon>
        <taxon>Roseobacteraceae</taxon>
        <taxon>Donghicola</taxon>
    </lineage>
</organism>
<keyword evidence="1" id="KW-1133">Transmembrane helix</keyword>
<evidence type="ECO:0000313" key="3">
    <source>
        <dbReference type="Proteomes" id="UP000238392"/>
    </source>
</evidence>
<evidence type="ECO:0008006" key="4">
    <source>
        <dbReference type="Google" id="ProtNLM"/>
    </source>
</evidence>
<reference evidence="2 3" key="1">
    <citation type="submission" date="2018-03" db="EMBL/GenBank/DDBJ databases">
        <title>Genomic Encyclopedia of Archaeal and Bacterial Type Strains, Phase II (KMG-II): from individual species to whole genera.</title>
        <authorList>
            <person name="Goeker M."/>
        </authorList>
    </citation>
    <scope>NUCLEOTIDE SEQUENCE [LARGE SCALE GENOMIC DNA]</scope>
    <source>
        <strain evidence="2 3">DSM 100212</strain>
    </source>
</reference>
<feature type="transmembrane region" description="Helical" evidence="1">
    <location>
        <begin position="64"/>
        <end position="89"/>
    </location>
</feature>
<protein>
    <recommendedName>
        <fullName evidence="4">Dihydroorotate dehydrogenase</fullName>
    </recommendedName>
</protein>
<dbReference type="Proteomes" id="UP000238392">
    <property type="component" value="Unassembled WGS sequence"/>
</dbReference>
<sequence length="126" mass="13662">MSMNKTEDLDLDLFFDAARKDSLQPDSSLMARVLADADALQPEAPGLPVAARATVRPVSALRQFLSAIGGWSGMVGLTTATMAGLWIGISPPTSLQSVSSYWQTTTEDSYIQQLDSYSMLMLEEEN</sequence>
<dbReference type="EMBL" id="PVTQ01000004">
    <property type="protein sequence ID" value="PRY91121.1"/>
    <property type="molecule type" value="Genomic_DNA"/>
</dbReference>
<keyword evidence="1" id="KW-0812">Transmembrane</keyword>
<proteinExistence type="predicted"/>
<accession>A0A2T0WWR2</accession>
<dbReference type="OrthoDB" id="7863719at2"/>
<keyword evidence="1" id="KW-0472">Membrane</keyword>
<comment type="caution">
    <text evidence="2">The sequence shown here is derived from an EMBL/GenBank/DDBJ whole genome shotgun (WGS) entry which is preliminary data.</text>
</comment>
<evidence type="ECO:0000313" key="2">
    <source>
        <dbReference type="EMBL" id="PRY91121.1"/>
    </source>
</evidence>
<dbReference type="RefSeq" id="WP_106263649.1">
    <property type="nucleotide sequence ID" value="NZ_PVTQ01000004.1"/>
</dbReference>
<dbReference type="AlphaFoldDB" id="A0A2T0WWR2"/>